<comment type="caution">
    <text evidence="3">The sequence shown here is derived from an EMBL/GenBank/DDBJ whole genome shotgun (WGS) entry which is preliminary data.</text>
</comment>
<evidence type="ECO:0000256" key="1">
    <source>
        <dbReference type="SAM" id="MobiDB-lite"/>
    </source>
</evidence>
<proteinExistence type="predicted"/>
<feature type="compositionally biased region" description="Basic residues" evidence="1">
    <location>
        <begin position="25"/>
        <end position="40"/>
    </location>
</feature>
<evidence type="ECO:0000259" key="2">
    <source>
        <dbReference type="Pfam" id="PF13966"/>
    </source>
</evidence>
<evidence type="ECO:0000313" key="3">
    <source>
        <dbReference type="EMBL" id="GKV31918.1"/>
    </source>
</evidence>
<dbReference type="Pfam" id="PF13966">
    <property type="entry name" value="zf-RVT"/>
    <property type="match status" value="1"/>
</dbReference>
<dbReference type="Proteomes" id="UP001054252">
    <property type="component" value="Unassembled WGS sequence"/>
</dbReference>
<dbReference type="InterPro" id="IPR026960">
    <property type="entry name" value="RVT-Znf"/>
</dbReference>
<dbReference type="PANTHER" id="PTHR46890">
    <property type="entry name" value="NON-LTR RETROLELEMENT REVERSE TRANSCRIPTASE-LIKE PROTEIN-RELATED"/>
    <property type="match status" value="1"/>
</dbReference>
<evidence type="ECO:0000313" key="4">
    <source>
        <dbReference type="Proteomes" id="UP001054252"/>
    </source>
</evidence>
<gene>
    <name evidence="3" type="ORF">SLEP1_g40572</name>
</gene>
<dbReference type="EMBL" id="BPVZ01000093">
    <property type="protein sequence ID" value="GKV31918.1"/>
    <property type="molecule type" value="Genomic_DNA"/>
</dbReference>
<feature type="compositionally biased region" description="Basic and acidic residues" evidence="1">
    <location>
        <begin position="323"/>
        <end position="337"/>
    </location>
</feature>
<dbReference type="SUPFAM" id="SSF56219">
    <property type="entry name" value="DNase I-like"/>
    <property type="match status" value="1"/>
</dbReference>
<reference evidence="3 4" key="1">
    <citation type="journal article" date="2021" name="Commun. Biol.">
        <title>The genome of Shorea leprosula (Dipterocarpaceae) highlights the ecological relevance of drought in aseasonal tropical rainforests.</title>
        <authorList>
            <person name="Ng K.K.S."/>
            <person name="Kobayashi M.J."/>
            <person name="Fawcett J.A."/>
            <person name="Hatakeyama M."/>
            <person name="Paape T."/>
            <person name="Ng C.H."/>
            <person name="Ang C.C."/>
            <person name="Tnah L.H."/>
            <person name="Lee C.T."/>
            <person name="Nishiyama T."/>
            <person name="Sese J."/>
            <person name="O'Brien M.J."/>
            <person name="Copetti D."/>
            <person name="Mohd Noor M.I."/>
            <person name="Ong R.C."/>
            <person name="Putra M."/>
            <person name="Sireger I.Z."/>
            <person name="Indrioko S."/>
            <person name="Kosugi Y."/>
            <person name="Izuno A."/>
            <person name="Isagi Y."/>
            <person name="Lee S.L."/>
            <person name="Shimizu K.K."/>
        </authorList>
    </citation>
    <scope>NUCLEOTIDE SEQUENCE [LARGE SCALE GENOMIC DNA]</scope>
    <source>
        <strain evidence="3">214</strain>
    </source>
</reference>
<accession>A0AAV5L3T7</accession>
<feature type="compositionally biased region" description="Basic and acidic residues" evidence="1">
    <location>
        <begin position="13"/>
        <end position="24"/>
    </location>
</feature>
<feature type="domain" description="Reverse transcriptase zinc-binding" evidence="2">
    <location>
        <begin position="1005"/>
        <end position="1086"/>
    </location>
</feature>
<feature type="region of interest" description="Disordered" evidence="1">
    <location>
        <begin position="311"/>
        <end position="370"/>
    </location>
</feature>
<name>A0AAV5L3T7_9ROSI</name>
<protein>
    <recommendedName>
        <fullName evidence="2">Reverse transcriptase zinc-binding domain-containing protein</fullName>
    </recommendedName>
</protein>
<dbReference type="AlphaFoldDB" id="A0AAV5L3T7"/>
<organism evidence="3 4">
    <name type="scientific">Rubroshorea leprosula</name>
    <dbReference type="NCBI Taxonomy" id="152421"/>
    <lineage>
        <taxon>Eukaryota</taxon>
        <taxon>Viridiplantae</taxon>
        <taxon>Streptophyta</taxon>
        <taxon>Embryophyta</taxon>
        <taxon>Tracheophyta</taxon>
        <taxon>Spermatophyta</taxon>
        <taxon>Magnoliopsida</taxon>
        <taxon>eudicotyledons</taxon>
        <taxon>Gunneridae</taxon>
        <taxon>Pentapetalae</taxon>
        <taxon>rosids</taxon>
        <taxon>malvids</taxon>
        <taxon>Malvales</taxon>
        <taxon>Dipterocarpaceae</taxon>
        <taxon>Rubroshorea</taxon>
    </lineage>
</organism>
<feature type="compositionally biased region" description="Basic and acidic residues" evidence="1">
    <location>
        <begin position="361"/>
        <end position="370"/>
    </location>
</feature>
<dbReference type="InterPro" id="IPR036691">
    <property type="entry name" value="Endo/exonu/phosph_ase_sf"/>
</dbReference>
<feature type="region of interest" description="Disordered" evidence="1">
    <location>
        <begin position="1"/>
        <end position="45"/>
    </location>
</feature>
<sequence length="1087" mass="127806">MQNRSYAEVVKGLQDKRNEKETRTQLKKNHISQRKSSNRNRSRDRLEDNRNIWQVRGRGDKWSEIKYNVKQEDYTWLDESYVGMVHSVEMVRNLQERCQWFVSYMEGYFLVESELWRGVPLNVRGPDFFATMGCLGGKFICLDDNTSKRRRFDITRFLISTPIMNTISVKHQVKINESLYNIKFTEEEFTKSFFSLKKDFIPTFQSDSDEHESCSVDNEKEEHDLEEALEEEHDKARDGSTELEDVDMDNYSKESNNRLLLKAIQTEEKSTEAVLDSLEQFQVQIDVENKGGVERVARELGYFEVSQDVDEVNGKKLGPNEQEETRQSEEPNKKDESPQYEESTNMGLIDKRIVETSSIGDKSKEKSRNRECVTAIKEGEIETYSGKIMQRIEEMESRDGQAKTTMVNQEVDDPRKCLGGDSSAIRSVRERTGSNGKSREMVEFGYFTKDAGIDRFLLSEEWLMKWTDVKQWDLNRSISDHCPILLKEEKINWGPKPFKFFDAWLEQSGCKETIRNVWNSTVIKGWKGFRLKEKLKKTKKAFKKWSADAMKEVDDKINEVEVEIATLDKKGENTQLSAKDIKMRRRSFLNLWKNLKIKEKEKWQWPKLDGINFKQISYKDNEFLMTPFFEEEIKHAVWDCDSTKSPGPDGFNFREQYMAFIEGRQLMDGVVIINEVIDEVKKKKMKSFLFKVNFEKAYDKVCWEFIDYMLLRMGFNVTWRKWIQECLQLSTISILVNGSPTRQFPVSKGIREQYMAFIEGRQLMDGVVIINEVIDEVKKKKMKSFLFKVNFEKAYDKTPLSRSYPIGKVDISPLEAESRSLTLSFLWKEEGELRKINWVSWEMVCRQKEDGGLGVRDLKKFNLALMGKWWGHLASKEEGLWKRVIIGKYREEGGHWMDWVRDGRGVGSLWWRDVCSINTRAKENVGWLAKGFRLKIGEGKGEKECYQMGNTKNGTWRWNLAWRRTLFEWEKEVVKELHRMIDKVKISSGYPNKCEWIYYSKDGHYSMKIAYSMLAKEQSGSNGAKIFERIWNSMPSSKISTFNWRLMLDRIPTKGNLLKRGVIKNTEDRKCIFCEEKEEDSNHLFLN</sequence>
<dbReference type="InterPro" id="IPR052343">
    <property type="entry name" value="Retrotransposon-Effector_Assoc"/>
</dbReference>
<dbReference type="PANTHER" id="PTHR46890:SF50">
    <property type="entry name" value="RNA-DIRECTED DNA POLYMERASE, EUKARYOTA, REVERSE TRANSCRIPTASE ZINC-BINDING DOMAIN PROTEIN-RELATED"/>
    <property type="match status" value="1"/>
</dbReference>
<keyword evidence="4" id="KW-1185">Reference proteome</keyword>